<accession>A0A3E0GXM3</accession>
<evidence type="ECO:0000256" key="1">
    <source>
        <dbReference type="SAM" id="MobiDB-lite"/>
    </source>
</evidence>
<dbReference type="RefSeq" id="WP_116180846.1">
    <property type="nucleotide sequence ID" value="NZ_CP144376.1"/>
</dbReference>
<dbReference type="Proteomes" id="UP000256269">
    <property type="component" value="Unassembled WGS sequence"/>
</dbReference>
<reference evidence="2 3" key="1">
    <citation type="submission" date="2018-08" db="EMBL/GenBank/DDBJ databases">
        <title>Genomic Encyclopedia of Archaeal and Bacterial Type Strains, Phase II (KMG-II): from individual species to whole genera.</title>
        <authorList>
            <person name="Goeker M."/>
        </authorList>
    </citation>
    <scope>NUCLEOTIDE SEQUENCE [LARGE SCALE GENOMIC DNA]</scope>
    <source>
        <strain evidence="2 3">DSM 45791</strain>
    </source>
</reference>
<sequence>MPSSRLLRPLLVLGLAAAVVALTVTLLGGGPATTTGAAASPSAATPAPHAVSPAPATTTNSPDGQRAYPPIDPGYPVPPGAGALDGPITDQALQTLLDQGSDLDPALRLSVCTLGAEVINADLTTTGAAALARTWPRLWPAGPPDRPVVTGLRVHAITARTDRSTGGYQVIAVYSGTNAITTETIDHASITIQIQRTPSGLQPVAPS</sequence>
<feature type="compositionally biased region" description="Low complexity" evidence="1">
    <location>
        <begin position="34"/>
        <end position="59"/>
    </location>
</feature>
<keyword evidence="3" id="KW-1185">Reference proteome</keyword>
<evidence type="ECO:0000313" key="3">
    <source>
        <dbReference type="Proteomes" id="UP000256269"/>
    </source>
</evidence>
<gene>
    <name evidence="2" type="ORF">BCF44_12246</name>
</gene>
<protein>
    <submittedName>
        <fullName evidence="2">Uncharacterized protein</fullName>
    </submittedName>
</protein>
<name>A0A3E0GXM3_9PSEU</name>
<feature type="region of interest" description="Disordered" evidence="1">
    <location>
        <begin position="34"/>
        <end position="86"/>
    </location>
</feature>
<dbReference type="EMBL" id="QUNO01000022">
    <property type="protein sequence ID" value="REH31023.1"/>
    <property type="molecule type" value="Genomic_DNA"/>
</dbReference>
<dbReference type="AlphaFoldDB" id="A0A3E0GXM3"/>
<organism evidence="2 3">
    <name type="scientific">Kutzneria buriramensis</name>
    <dbReference type="NCBI Taxonomy" id="1045776"/>
    <lineage>
        <taxon>Bacteria</taxon>
        <taxon>Bacillati</taxon>
        <taxon>Actinomycetota</taxon>
        <taxon>Actinomycetes</taxon>
        <taxon>Pseudonocardiales</taxon>
        <taxon>Pseudonocardiaceae</taxon>
        <taxon>Kutzneria</taxon>
    </lineage>
</organism>
<proteinExistence type="predicted"/>
<evidence type="ECO:0000313" key="2">
    <source>
        <dbReference type="EMBL" id="REH31023.1"/>
    </source>
</evidence>
<comment type="caution">
    <text evidence="2">The sequence shown here is derived from an EMBL/GenBank/DDBJ whole genome shotgun (WGS) entry which is preliminary data.</text>
</comment>
<feature type="compositionally biased region" description="Pro residues" evidence="1">
    <location>
        <begin position="70"/>
        <end position="79"/>
    </location>
</feature>